<dbReference type="Pfam" id="PF00561">
    <property type="entry name" value="Abhydrolase_1"/>
    <property type="match status" value="1"/>
</dbReference>
<evidence type="ECO:0000259" key="4">
    <source>
        <dbReference type="Pfam" id="PF00561"/>
    </source>
</evidence>
<proteinExistence type="inferred from homology"/>
<evidence type="ECO:0000256" key="3">
    <source>
        <dbReference type="SAM" id="Phobius"/>
    </source>
</evidence>
<evidence type="ECO:0000313" key="5">
    <source>
        <dbReference type="EnsemblMetazoa" id="tetur02g07070.1"/>
    </source>
</evidence>
<comment type="similarity">
    <text evidence="2">Belongs to the AB hydrolase superfamily. Epoxide hydrolase family.</text>
</comment>
<reference evidence="6" key="1">
    <citation type="submission" date="2011-08" db="EMBL/GenBank/DDBJ databases">
        <authorList>
            <person name="Rombauts S."/>
        </authorList>
    </citation>
    <scope>NUCLEOTIDE SEQUENCE</scope>
    <source>
        <strain evidence="6">London</strain>
    </source>
</reference>
<dbReference type="PRINTS" id="PR00412">
    <property type="entry name" value="EPOXHYDRLASE"/>
</dbReference>
<evidence type="ECO:0000256" key="1">
    <source>
        <dbReference type="ARBA" id="ARBA00022801"/>
    </source>
</evidence>
<reference evidence="5" key="2">
    <citation type="submission" date="2015-06" db="UniProtKB">
        <authorList>
            <consortium name="EnsemblMetazoa"/>
        </authorList>
    </citation>
    <scope>IDENTIFICATION</scope>
</reference>
<feature type="domain" description="AB hydrolase-1" evidence="4">
    <location>
        <begin position="89"/>
        <end position="332"/>
    </location>
</feature>
<evidence type="ECO:0000313" key="6">
    <source>
        <dbReference type="Proteomes" id="UP000015104"/>
    </source>
</evidence>
<sequence>MTPYFCTAFLFRGCIRRAILAMLSLFYGYFVLIYTFFSMIRYRRQYFQIRRRESQPSCLRNSVYGVHSTIRVNDVNLHYVAKGNPEKDLLLFVHGFPDFWFTWRNQMTKFDNFYTVALDLRGFNESDRLPYLKSYEFDSILNDLMEFIKALGKEKAILVGHDIGGCIISLFATRHPEMVDKLVLVNSTHLRLYIETLASDLQQFFLSWQIFFYQLHLLPEFVILGKDFAFLENTFRSPDGIPLLNEDELEAYKYTFARPGAVSCALNYFRANVDCLKNVDTKKKVGQPTLIIWGENDQILCAKLGSKEALKRYFTSVEVKNIPKVGHYAHIELPHDVSDSIHKFITSSG</sequence>
<dbReference type="InterPro" id="IPR000073">
    <property type="entry name" value="AB_hydrolase_1"/>
</dbReference>
<dbReference type="Proteomes" id="UP000015104">
    <property type="component" value="Unassembled WGS sequence"/>
</dbReference>
<name>T1JW56_TETUR</name>
<gene>
    <name evidence="5" type="primary">107371845</name>
</gene>
<keyword evidence="3" id="KW-1133">Transmembrane helix</keyword>
<dbReference type="PANTHER" id="PTHR43329">
    <property type="entry name" value="EPOXIDE HYDROLASE"/>
    <property type="match status" value="1"/>
</dbReference>
<dbReference type="EnsemblMetazoa" id="tetur02g07070.1">
    <property type="protein sequence ID" value="tetur02g07070.1"/>
    <property type="gene ID" value="tetur02g07070"/>
</dbReference>
<keyword evidence="1" id="KW-0378">Hydrolase</keyword>
<dbReference type="SUPFAM" id="SSF53474">
    <property type="entry name" value="alpha/beta-Hydrolases"/>
    <property type="match status" value="1"/>
</dbReference>
<dbReference type="OrthoDB" id="408373at2759"/>
<feature type="transmembrane region" description="Helical" evidence="3">
    <location>
        <begin position="18"/>
        <end position="42"/>
    </location>
</feature>
<keyword evidence="6" id="KW-1185">Reference proteome</keyword>
<dbReference type="Gene3D" id="3.40.50.1820">
    <property type="entry name" value="alpha/beta hydrolase"/>
    <property type="match status" value="1"/>
</dbReference>
<organism evidence="5 6">
    <name type="scientific">Tetranychus urticae</name>
    <name type="common">Two-spotted spider mite</name>
    <dbReference type="NCBI Taxonomy" id="32264"/>
    <lineage>
        <taxon>Eukaryota</taxon>
        <taxon>Metazoa</taxon>
        <taxon>Ecdysozoa</taxon>
        <taxon>Arthropoda</taxon>
        <taxon>Chelicerata</taxon>
        <taxon>Arachnida</taxon>
        <taxon>Acari</taxon>
        <taxon>Acariformes</taxon>
        <taxon>Trombidiformes</taxon>
        <taxon>Prostigmata</taxon>
        <taxon>Eleutherengona</taxon>
        <taxon>Raphignathae</taxon>
        <taxon>Tetranychoidea</taxon>
        <taxon>Tetranychidae</taxon>
        <taxon>Tetranychus</taxon>
    </lineage>
</organism>
<accession>T1JW56</accession>
<dbReference type="AlphaFoldDB" id="T1JW56"/>
<evidence type="ECO:0000256" key="2">
    <source>
        <dbReference type="ARBA" id="ARBA00038334"/>
    </source>
</evidence>
<dbReference type="PRINTS" id="PR00111">
    <property type="entry name" value="ABHYDROLASE"/>
</dbReference>
<keyword evidence="3" id="KW-0472">Membrane</keyword>
<dbReference type="KEGG" id="tut:107371845"/>
<dbReference type="HOGENOM" id="CLU_020336_7_3_1"/>
<dbReference type="OMA" id="CHGFPGL"/>
<dbReference type="GO" id="GO:0004301">
    <property type="term" value="F:epoxide hydrolase activity"/>
    <property type="evidence" value="ECO:0007669"/>
    <property type="project" value="UniProtKB-ARBA"/>
</dbReference>
<dbReference type="InterPro" id="IPR029058">
    <property type="entry name" value="AB_hydrolase_fold"/>
</dbReference>
<keyword evidence="3" id="KW-0812">Transmembrane</keyword>
<dbReference type="InterPro" id="IPR000639">
    <property type="entry name" value="Epox_hydrolase-like"/>
</dbReference>
<dbReference type="eggNOG" id="KOG4178">
    <property type="taxonomic scope" value="Eukaryota"/>
</dbReference>
<dbReference type="EMBL" id="CAEY01000807">
    <property type="status" value="NOT_ANNOTATED_CDS"/>
    <property type="molecule type" value="Genomic_DNA"/>
</dbReference>
<protein>
    <recommendedName>
        <fullName evidence="4">AB hydrolase-1 domain-containing protein</fullName>
    </recommendedName>
</protein>